<dbReference type="PANTHER" id="PTHR46193">
    <property type="entry name" value="6-PHOSPHOGLUCONATE PHOSPHATASE"/>
    <property type="match status" value="1"/>
</dbReference>
<dbReference type="EMBL" id="CP000828">
    <property type="protein sequence ID" value="ABW30304.1"/>
    <property type="molecule type" value="Genomic_DNA"/>
</dbReference>
<evidence type="ECO:0000313" key="6">
    <source>
        <dbReference type="EMBL" id="ABW30304.1"/>
    </source>
</evidence>
<gene>
    <name evidence="6" type="ordered locus">AM1_5346</name>
</gene>
<dbReference type="SFLD" id="SFLDS00003">
    <property type="entry name" value="Haloacid_Dehalogenase"/>
    <property type="match status" value="1"/>
</dbReference>
<dbReference type="SFLD" id="SFLDG01135">
    <property type="entry name" value="C1.5.6:_HAD__Beta-PGM__Phospha"/>
    <property type="match status" value="1"/>
</dbReference>
<evidence type="ECO:0000256" key="5">
    <source>
        <dbReference type="ARBA" id="ARBA00023277"/>
    </source>
</evidence>
<evidence type="ECO:0000256" key="2">
    <source>
        <dbReference type="ARBA" id="ARBA00006171"/>
    </source>
</evidence>
<dbReference type="STRING" id="329726.AM1_5346"/>
<dbReference type="NCBIfam" id="TIGR01549">
    <property type="entry name" value="HAD-SF-IA-v1"/>
    <property type="match status" value="1"/>
</dbReference>
<dbReference type="Gene3D" id="1.10.150.240">
    <property type="entry name" value="Putative phosphatase, domain 2"/>
    <property type="match status" value="1"/>
</dbReference>
<dbReference type="InterPro" id="IPR036412">
    <property type="entry name" value="HAD-like_sf"/>
</dbReference>
<dbReference type="RefSeq" id="WP_012165553.1">
    <property type="nucleotide sequence ID" value="NC_009925.1"/>
</dbReference>
<keyword evidence="4" id="KW-0460">Magnesium</keyword>
<sequence length="237" mass="25951">MNEQASVSPQNQAVANFALPLQALIFDMDGVLCDTMPYHLDAWVQYSATIPELAVASRDRLEQMGGKRNEDLLPELLGHPVAAADIQRWGAEKEAVYRSLIQDEIQWMPGLIPFLQQAQAIGLKLGLGTSACRENVDLLMNQDQLGDFFAAQVIETDVDRGKPDPQCYLLVAERLGVSPDQCLVFEDAIAGTQAARNAGMRCWGVLTTHSEAELTQAGAEYCIQDFTDPTLQSLVNG</sequence>
<dbReference type="CDD" id="cd07505">
    <property type="entry name" value="HAD_BPGM-like"/>
    <property type="match status" value="1"/>
</dbReference>
<dbReference type="NCBIfam" id="TIGR01509">
    <property type="entry name" value="HAD-SF-IA-v3"/>
    <property type="match status" value="1"/>
</dbReference>
<keyword evidence="3" id="KW-0479">Metal-binding</keyword>
<dbReference type="SFLD" id="SFLDG01129">
    <property type="entry name" value="C1.5:_HAD__Beta-PGM__Phosphata"/>
    <property type="match status" value="1"/>
</dbReference>
<dbReference type="OrthoDB" id="9797743at2"/>
<dbReference type="InterPro" id="IPR051600">
    <property type="entry name" value="Beta-PGM-like"/>
</dbReference>
<keyword evidence="5" id="KW-0119">Carbohydrate metabolism</keyword>
<dbReference type="PRINTS" id="PR00413">
    <property type="entry name" value="HADHALOGNASE"/>
</dbReference>
<comment type="cofactor">
    <cofactor evidence="1">
        <name>Mg(2+)</name>
        <dbReference type="ChEBI" id="CHEBI:18420"/>
    </cofactor>
</comment>
<reference evidence="6 7" key="1">
    <citation type="journal article" date="2008" name="Proc. Natl. Acad. Sci. U.S.A.">
        <title>Niche adaptation and genome expansion in the chlorophyll d-producing cyanobacterium Acaryochloris marina.</title>
        <authorList>
            <person name="Swingley W.D."/>
            <person name="Chen M."/>
            <person name="Cheung P.C."/>
            <person name="Conrad A.L."/>
            <person name="Dejesa L.C."/>
            <person name="Hao J."/>
            <person name="Honchak B.M."/>
            <person name="Karbach L.E."/>
            <person name="Kurdoglu A."/>
            <person name="Lahiri S."/>
            <person name="Mastrian S.D."/>
            <person name="Miyashita H."/>
            <person name="Page L."/>
            <person name="Ramakrishna P."/>
            <person name="Satoh S."/>
            <person name="Sattley W.M."/>
            <person name="Shimada Y."/>
            <person name="Taylor H.L."/>
            <person name="Tomo T."/>
            <person name="Tsuchiya T."/>
            <person name="Wang Z.T."/>
            <person name="Raymond J."/>
            <person name="Mimuro M."/>
            <person name="Blankenship R.E."/>
            <person name="Touchman J.W."/>
        </authorList>
    </citation>
    <scope>NUCLEOTIDE SEQUENCE [LARGE SCALE GENOMIC DNA]</scope>
    <source>
        <strain evidence="7">MBIC 11017</strain>
    </source>
</reference>
<name>B0CAV3_ACAM1</name>
<evidence type="ECO:0000313" key="7">
    <source>
        <dbReference type="Proteomes" id="UP000000268"/>
    </source>
</evidence>
<dbReference type="Gene3D" id="3.40.50.1000">
    <property type="entry name" value="HAD superfamily/HAD-like"/>
    <property type="match status" value="1"/>
</dbReference>
<evidence type="ECO:0000256" key="1">
    <source>
        <dbReference type="ARBA" id="ARBA00001946"/>
    </source>
</evidence>
<keyword evidence="6" id="KW-0378">Hydrolase</keyword>
<comment type="similarity">
    <text evidence="2">Belongs to the HAD-like hydrolase superfamily. CbbY/CbbZ/Gph/YieH family.</text>
</comment>
<evidence type="ECO:0000256" key="3">
    <source>
        <dbReference type="ARBA" id="ARBA00022723"/>
    </source>
</evidence>
<dbReference type="Pfam" id="PF00702">
    <property type="entry name" value="Hydrolase"/>
    <property type="match status" value="1"/>
</dbReference>
<dbReference type="HOGENOM" id="CLU_045011_13_4_3"/>
<protein>
    <submittedName>
        <fullName evidence="6">Hydrolase, HAD-superfamily</fullName>
    </submittedName>
</protein>
<accession>B0CAV3</accession>
<dbReference type="GO" id="GO:0016787">
    <property type="term" value="F:hydrolase activity"/>
    <property type="evidence" value="ECO:0007669"/>
    <property type="project" value="UniProtKB-KW"/>
</dbReference>
<organism evidence="6 7">
    <name type="scientific">Acaryochloris marina (strain MBIC 11017)</name>
    <dbReference type="NCBI Taxonomy" id="329726"/>
    <lineage>
        <taxon>Bacteria</taxon>
        <taxon>Bacillati</taxon>
        <taxon>Cyanobacteriota</taxon>
        <taxon>Cyanophyceae</taxon>
        <taxon>Acaryochloridales</taxon>
        <taxon>Acaryochloridaceae</taxon>
        <taxon>Acaryochloris</taxon>
    </lineage>
</organism>
<dbReference type="InterPro" id="IPR006439">
    <property type="entry name" value="HAD-SF_hydro_IA"/>
</dbReference>
<dbReference type="SUPFAM" id="SSF56784">
    <property type="entry name" value="HAD-like"/>
    <property type="match status" value="1"/>
</dbReference>
<dbReference type="InterPro" id="IPR023214">
    <property type="entry name" value="HAD_sf"/>
</dbReference>
<keyword evidence="7" id="KW-1185">Reference proteome</keyword>
<dbReference type="GO" id="GO:0046872">
    <property type="term" value="F:metal ion binding"/>
    <property type="evidence" value="ECO:0007669"/>
    <property type="project" value="UniProtKB-KW"/>
</dbReference>
<dbReference type="InterPro" id="IPR023198">
    <property type="entry name" value="PGP-like_dom2"/>
</dbReference>
<evidence type="ECO:0000256" key="4">
    <source>
        <dbReference type="ARBA" id="ARBA00022842"/>
    </source>
</evidence>
<proteinExistence type="inferred from homology"/>
<dbReference type="AlphaFoldDB" id="B0CAV3"/>
<dbReference type="KEGG" id="amr:AM1_5346"/>
<dbReference type="Proteomes" id="UP000000268">
    <property type="component" value="Chromosome"/>
</dbReference>
<dbReference type="eggNOG" id="COG0637">
    <property type="taxonomic scope" value="Bacteria"/>
</dbReference>
<dbReference type="PANTHER" id="PTHR46193:SF18">
    <property type="entry name" value="HEXITOL PHOSPHATASE B"/>
    <property type="match status" value="1"/>
</dbReference>